<evidence type="ECO:0000259" key="2">
    <source>
        <dbReference type="Pfam" id="PF02517"/>
    </source>
</evidence>
<keyword evidence="3" id="KW-0645">Protease</keyword>
<proteinExistence type="predicted"/>
<dbReference type="Pfam" id="PF02517">
    <property type="entry name" value="Rce1-like"/>
    <property type="match status" value="1"/>
</dbReference>
<dbReference type="InterPro" id="IPR052710">
    <property type="entry name" value="CAAX_protease"/>
</dbReference>
<keyword evidence="1" id="KW-1133">Transmembrane helix</keyword>
<feature type="transmembrane region" description="Helical" evidence="1">
    <location>
        <begin position="43"/>
        <end position="62"/>
    </location>
</feature>
<evidence type="ECO:0000256" key="1">
    <source>
        <dbReference type="SAM" id="Phobius"/>
    </source>
</evidence>
<reference evidence="3 4" key="1">
    <citation type="submission" date="2020-07" db="EMBL/GenBank/DDBJ databases">
        <title>MOT database genomes.</title>
        <authorList>
            <person name="Joseph S."/>
            <person name="Aduse-Opoku J."/>
            <person name="Hashim A."/>
            <person name="Wade W."/>
            <person name="Curtis M."/>
        </authorList>
    </citation>
    <scope>NUCLEOTIDE SEQUENCE [LARGE SCALE GENOMIC DNA]</scope>
    <source>
        <strain evidence="3 4">CIP 106318</strain>
    </source>
</reference>
<keyword evidence="1" id="KW-0812">Transmembrane</keyword>
<feature type="transmembrane region" description="Helical" evidence="1">
    <location>
        <begin position="12"/>
        <end position="31"/>
    </location>
</feature>
<keyword evidence="3" id="KW-0378">Hydrolase</keyword>
<dbReference type="InterPro" id="IPR003675">
    <property type="entry name" value="Rce1/LyrA-like_dom"/>
</dbReference>
<accession>A0ABX2SXS6</accession>
<gene>
    <name evidence="3" type="ORF">HZY85_02075</name>
</gene>
<sequence>MKINFKNGRFIPLIIIVLIYISGLIFIPYFTNKLFSINNTYTSIIISLSSNIISLIAILLYVSRNKINNMDKVNKMPFIKSVFWGIIGFFALIILQMILGIILYFLSKIYGFDYTSQNTAFLSKIVKAYPVYLIMPIIFAPIAEEIVFRKAIFGYFNDILYGTNNIVKFLLSGVLTGIIFGLPHDGFSPLMIVYIIMSLVFSGLYTYTKNIVTPITAHLLMNTAVMLAQIINN</sequence>
<dbReference type="Proteomes" id="UP000531840">
    <property type="component" value="Unassembled WGS sequence"/>
</dbReference>
<keyword evidence="4" id="KW-1185">Reference proteome</keyword>
<name>A0ABX2SXS6_9BACL</name>
<dbReference type="RefSeq" id="WP_179940338.1">
    <property type="nucleotide sequence ID" value="NZ_JACBYF010000002.1"/>
</dbReference>
<feature type="transmembrane region" description="Helical" evidence="1">
    <location>
        <begin position="186"/>
        <end position="204"/>
    </location>
</feature>
<feature type="transmembrane region" description="Helical" evidence="1">
    <location>
        <begin position="82"/>
        <end position="106"/>
    </location>
</feature>
<evidence type="ECO:0000313" key="4">
    <source>
        <dbReference type="Proteomes" id="UP000531840"/>
    </source>
</evidence>
<comment type="caution">
    <text evidence="3">The sequence shown here is derived from an EMBL/GenBank/DDBJ whole genome shotgun (WGS) entry which is preliminary data.</text>
</comment>
<dbReference type="GO" id="GO:0008237">
    <property type="term" value="F:metallopeptidase activity"/>
    <property type="evidence" value="ECO:0007669"/>
    <property type="project" value="UniProtKB-KW"/>
</dbReference>
<feature type="transmembrane region" description="Helical" evidence="1">
    <location>
        <begin position="126"/>
        <end position="147"/>
    </location>
</feature>
<dbReference type="PANTHER" id="PTHR36435">
    <property type="entry name" value="SLR1288 PROTEIN"/>
    <property type="match status" value="1"/>
</dbReference>
<dbReference type="PANTHER" id="PTHR36435:SF6">
    <property type="entry name" value="ABORTIVE INFECTION PROTEIN"/>
    <property type="match status" value="1"/>
</dbReference>
<feature type="transmembrane region" description="Helical" evidence="1">
    <location>
        <begin position="159"/>
        <end position="180"/>
    </location>
</feature>
<organism evidence="3 4">
    <name type="scientific">Gemelliphila palaticanis</name>
    <dbReference type="NCBI Taxonomy" id="81950"/>
    <lineage>
        <taxon>Bacteria</taxon>
        <taxon>Bacillati</taxon>
        <taxon>Bacillota</taxon>
        <taxon>Bacilli</taxon>
        <taxon>Bacillales</taxon>
        <taxon>Gemellaceae</taxon>
        <taxon>Gemelliphila</taxon>
    </lineage>
</organism>
<feature type="domain" description="CAAX prenyl protease 2/Lysostaphin resistance protein A-like" evidence="2">
    <location>
        <begin position="131"/>
        <end position="223"/>
    </location>
</feature>
<keyword evidence="1" id="KW-0472">Membrane</keyword>
<protein>
    <submittedName>
        <fullName evidence="3">CPBP family intramembrane metalloprotease</fullName>
    </submittedName>
</protein>
<keyword evidence="3" id="KW-0482">Metalloprotease</keyword>
<dbReference type="EMBL" id="JACBYF010000002">
    <property type="protein sequence ID" value="NYS46980.1"/>
    <property type="molecule type" value="Genomic_DNA"/>
</dbReference>
<evidence type="ECO:0000313" key="3">
    <source>
        <dbReference type="EMBL" id="NYS46980.1"/>
    </source>
</evidence>